<comment type="caution">
    <text evidence="3">The sequence shown here is derived from an EMBL/GenBank/DDBJ whole genome shotgun (WGS) entry which is preliminary data.</text>
</comment>
<dbReference type="EMBL" id="JACHJQ010000018">
    <property type="protein sequence ID" value="MBB4912900.1"/>
    <property type="molecule type" value="Genomic_DNA"/>
</dbReference>
<dbReference type="Pfam" id="PF03780">
    <property type="entry name" value="Asp23"/>
    <property type="match status" value="1"/>
</dbReference>
<comment type="similarity">
    <text evidence="1">Belongs to the asp23 family.</text>
</comment>
<protein>
    <submittedName>
        <fullName evidence="3">Putative alkaline shock family protein YloU</fullName>
    </submittedName>
</protein>
<proteinExistence type="inferred from homology"/>
<feature type="region of interest" description="Disordered" evidence="2">
    <location>
        <begin position="1"/>
        <end position="45"/>
    </location>
</feature>
<sequence length="168" mass="17138">MTATHSPPANSTSPSGTTSAATSTEKPTTSPGSSQGTSLATQQGTTTVADTVVQKIAGLATREINGVYDLGGGASRAFGALRERIPGATASAAQGVAVEVGETQAAIDLQLLVEYGVSIAELAKAVRRNVITAIERMTGLEVVEVNIHVSDVHIPGEEDSTPEPTRVQ</sequence>
<dbReference type="Proteomes" id="UP000520767">
    <property type="component" value="Unassembled WGS sequence"/>
</dbReference>
<dbReference type="AlphaFoldDB" id="A0A7W7VKB3"/>
<dbReference type="PANTHER" id="PTHR34297:SF3">
    <property type="entry name" value="ALKALINE SHOCK PROTEIN 23"/>
    <property type="match status" value="1"/>
</dbReference>
<organism evidence="3 4">
    <name type="scientific">Actinophytocola algeriensis</name>
    <dbReference type="NCBI Taxonomy" id="1768010"/>
    <lineage>
        <taxon>Bacteria</taxon>
        <taxon>Bacillati</taxon>
        <taxon>Actinomycetota</taxon>
        <taxon>Actinomycetes</taxon>
        <taxon>Pseudonocardiales</taxon>
        <taxon>Pseudonocardiaceae</taxon>
    </lineage>
</organism>
<feature type="compositionally biased region" description="Low complexity" evidence="2">
    <location>
        <begin position="1"/>
        <end position="38"/>
    </location>
</feature>
<evidence type="ECO:0000256" key="2">
    <source>
        <dbReference type="SAM" id="MobiDB-lite"/>
    </source>
</evidence>
<evidence type="ECO:0000313" key="4">
    <source>
        <dbReference type="Proteomes" id="UP000520767"/>
    </source>
</evidence>
<evidence type="ECO:0000256" key="1">
    <source>
        <dbReference type="ARBA" id="ARBA00005721"/>
    </source>
</evidence>
<dbReference type="RefSeq" id="WP_184816839.1">
    <property type="nucleotide sequence ID" value="NZ_JACHJQ010000018.1"/>
</dbReference>
<name>A0A7W7VKB3_9PSEU</name>
<keyword evidence="4" id="KW-1185">Reference proteome</keyword>
<evidence type="ECO:0000313" key="3">
    <source>
        <dbReference type="EMBL" id="MBB4912900.1"/>
    </source>
</evidence>
<accession>A0A7W7VKB3</accession>
<gene>
    <name evidence="3" type="ORF">FHR82_009174</name>
</gene>
<dbReference type="PANTHER" id="PTHR34297">
    <property type="entry name" value="HYPOTHETICAL CYTOSOLIC PROTEIN-RELATED"/>
    <property type="match status" value="1"/>
</dbReference>
<dbReference type="InterPro" id="IPR005531">
    <property type="entry name" value="Asp23"/>
</dbReference>
<reference evidence="3 4" key="1">
    <citation type="submission" date="2020-08" db="EMBL/GenBank/DDBJ databases">
        <title>Genomic Encyclopedia of Type Strains, Phase III (KMG-III): the genomes of soil and plant-associated and newly described type strains.</title>
        <authorList>
            <person name="Whitman W."/>
        </authorList>
    </citation>
    <scope>NUCLEOTIDE SEQUENCE [LARGE SCALE GENOMIC DNA]</scope>
    <source>
        <strain evidence="3 4">CECT 8960</strain>
    </source>
</reference>